<sequence length="161" mass="18126">MHVSLKRAFFFIGLTFLTLFLATAVTIKIALSGHTPPMDANYYEKGLNYDKAVASQKEMIAKGYDFEADWFQNQSSLRQGKQVITVRLKQNENPVSGAEVKLRWERSATDSFNVNSVLKETSNGKYTGEIEIPFAGSWRAVLTANTKDGSLEKTRQLRIEP</sequence>
<name>A0A4R9LZ56_9LEPT</name>
<organism evidence="1 2">
    <name type="scientific">Leptospira idonii</name>
    <dbReference type="NCBI Taxonomy" id="1193500"/>
    <lineage>
        <taxon>Bacteria</taxon>
        <taxon>Pseudomonadati</taxon>
        <taxon>Spirochaetota</taxon>
        <taxon>Spirochaetia</taxon>
        <taxon>Leptospirales</taxon>
        <taxon>Leptospiraceae</taxon>
        <taxon>Leptospira</taxon>
    </lineage>
</organism>
<proteinExistence type="predicted"/>
<reference evidence="1" key="1">
    <citation type="journal article" date="2019" name="PLoS Negl. Trop. Dis.">
        <title>Revisiting the worldwide diversity of Leptospira species in the environment.</title>
        <authorList>
            <person name="Vincent A.T."/>
            <person name="Schiettekatte O."/>
            <person name="Bourhy P."/>
            <person name="Veyrier F.J."/>
            <person name="Picardeau M."/>
        </authorList>
    </citation>
    <scope>NUCLEOTIDE SEQUENCE [LARGE SCALE GENOMIC DNA]</scope>
    <source>
        <strain evidence="1">201300427</strain>
    </source>
</reference>
<dbReference type="RefSeq" id="WP_135761447.1">
    <property type="nucleotide sequence ID" value="NZ_RQHW01000047.1"/>
</dbReference>
<evidence type="ECO:0000313" key="2">
    <source>
        <dbReference type="Proteomes" id="UP000298058"/>
    </source>
</evidence>
<protein>
    <submittedName>
        <fullName evidence="1">Nitrogen fixation protein FixH</fullName>
    </submittedName>
</protein>
<dbReference type="Proteomes" id="UP000298058">
    <property type="component" value="Unassembled WGS sequence"/>
</dbReference>
<keyword evidence="2" id="KW-1185">Reference proteome</keyword>
<dbReference type="AlphaFoldDB" id="A0A4R9LZ56"/>
<comment type="caution">
    <text evidence="1">The sequence shown here is derived from an EMBL/GenBank/DDBJ whole genome shotgun (WGS) entry which is preliminary data.</text>
</comment>
<dbReference type="InterPro" id="IPR008620">
    <property type="entry name" value="FixH"/>
</dbReference>
<accession>A0A4R9LZ56</accession>
<evidence type="ECO:0000313" key="1">
    <source>
        <dbReference type="EMBL" id="TGN18765.1"/>
    </source>
</evidence>
<dbReference type="OrthoDB" id="327879at2"/>
<gene>
    <name evidence="1" type="ORF">EHS15_15460</name>
</gene>
<dbReference type="Pfam" id="PF05751">
    <property type="entry name" value="FixH"/>
    <property type="match status" value="1"/>
</dbReference>
<dbReference type="EMBL" id="RQHW01000047">
    <property type="protein sequence ID" value="TGN18765.1"/>
    <property type="molecule type" value="Genomic_DNA"/>
</dbReference>